<protein>
    <submittedName>
        <fullName evidence="4">Amidohydrolase family protein</fullName>
    </submittedName>
</protein>
<accession>A0A6L7G334</accession>
<dbReference type="AlphaFoldDB" id="A0A6L7G334"/>
<evidence type="ECO:0000256" key="2">
    <source>
        <dbReference type="SAM" id="MobiDB-lite"/>
    </source>
</evidence>
<dbReference type="InterPro" id="IPR032466">
    <property type="entry name" value="Metal_Hydrolase"/>
</dbReference>
<dbReference type="Gene3D" id="3.20.20.140">
    <property type="entry name" value="Metal-dependent hydrolases"/>
    <property type="match status" value="2"/>
</dbReference>
<keyword evidence="5" id="KW-1185">Reference proteome</keyword>
<comment type="caution">
    <text evidence="4">The sequence shown here is derived from an EMBL/GenBank/DDBJ whole genome shotgun (WGS) entry which is preliminary data.</text>
</comment>
<dbReference type="InterPro" id="IPR011059">
    <property type="entry name" value="Metal-dep_hydrolase_composite"/>
</dbReference>
<dbReference type="EMBL" id="WUMU01000006">
    <property type="protein sequence ID" value="MXN17810.1"/>
    <property type="molecule type" value="Genomic_DNA"/>
</dbReference>
<evidence type="ECO:0000259" key="3">
    <source>
        <dbReference type="Pfam" id="PF01979"/>
    </source>
</evidence>
<dbReference type="SUPFAM" id="SSF51556">
    <property type="entry name" value="Metallo-dependent hydrolases"/>
    <property type="match status" value="1"/>
</dbReference>
<dbReference type="SUPFAM" id="SSF51338">
    <property type="entry name" value="Composite domain of metallo-dependent hydrolases"/>
    <property type="match status" value="1"/>
</dbReference>
<dbReference type="Gene3D" id="2.30.40.10">
    <property type="entry name" value="Urease, subunit C, domain 1"/>
    <property type="match status" value="2"/>
</dbReference>
<evidence type="ECO:0000256" key="1">
    <source>
        <dbReference type="ARBA" id="ARBA00009820"/>
    </source>
</evidence>
<dbReference type="InterPro" id="IPR011042">
    <property type="entry name" value="6-blade_b-propeller_TolB-like"/>
</dbReference>
<dbReference type="RefSeq" id="WP_160893527.1">
    <property type="nucleotide sequence ID" value="NZ_WUMU01000006.1"/>
</dbReference>
<dbReference type="Proteomes" id="UP000477911">
    <property type="component" value="Unassembled WGS sequence"/>
</dbReference>
<dbReference type="Pfam" id="PF26549">
    <property type="entry name" value="Tricorn_N"/>
    <property type="match status" value="1"/>
</dbReference>
<dbReference type="SUPFAM" id="SSF82171">
    <property type="entry name" value="DPP6 N-terminal domain-like"/>
    <property type="match status" value="1"/>
</dbReference>
<dbReference type="InterPro" id="IPR006680">
    <property type="entry name" value="Amidohydro-rel"/>
</dbReference>
<comment type="similarity">
    <text evidence="1">Belongs to the TolB family.</text>
</comment>
<dbReference type="InterPro" id="IPR011659">
    <property type="entry name" value="WD40"/>
</dbReference>
<feature type="region of interest" description="Disordered" evidence="2">
    <location>
        <begin position="94"/>
        <end position="117"/>
    </location>
</feature>
<feature type="domain" description="Amidohydrolase-related" evidence="3">
    <location>
        <begin position="634"/>
        <end position="958"/>
    </location>
</feature>
<dbReference type="Gene3D" id="2.120.10.30">
    <property type="entry name" value="TolB, C-terminal domain"/>
    <property type="match status" value="4"/>
</dbReference>
<dbReference type="GO" id="GO:0016810">
    <property type="term" value="F:hydrolase activity, acting on carbon-nitrogen (but not peptide) bonds"/>
    <property type="evidence" value="ECO:0007669"/>
    <property type="project" value="InterPro"/>
</dbReference>
<evidence type="ECO:0000313" key="5">
    <source>
        <dbReference type="Proteomes" id="UP000477911"/>
    </source>
</evidence>
<dbReference type="Pfam" id="PF01979">
    <property type="entry name" value="Amidohydro_1"/>
    <property type="match status" value="1"/>
</dbReference>
<keyword evidence="4" id="KW-0378">Hydrolase</keyword>
<dbReference type="Pfam" id="PF07676">
    <property type="entry name" value="PD40"/>
    <property type="match status" value="5"/>
</dbReference>
<organism evidence="4 5">
    <name type="scientific">Pseudooceanicola albus</name>
    <dbReference type="NCBI Taxonomy" id="2692189"/>
    <lineage>
        <taxon>Bacteria</taxon>
        <taxon>Pseudomonadati</taxon>
        <taxon>Pseudomonadota</taxon>
        <taxon>Alphaproteobacteria</taxon>
        <taxon>Rhodobacterales</taxon>
        <taxon>Paracoccaceae</taxon>
        <taxon>Pseudooceanicola</taxon>
    </lineage>
</organism>
<evidence type="ECO:0000313" key="4">
    <source>
        <dbReference type="EMBL" id="MXN17810.1"/>
    </source>
</evidence>
<gene>
    <name evidence="4" type="ORF">GR170_08190</name>
</gene>
<name>A0A6L7G334_9RHOB</name>
<proteinExistence type="inferred from homology"/>
<dbReference type="SUPFAM" id="SSF69304">
    <property type="entry name" value="Tricorn protease N-terminal domain"/>
    <property type="match status" value="1"/>
</dbReference>
<dbReference type="PANTHER" id="PTHR36842:SF1">
    <property type="entry name" value="PROTEIN TOLB"/>
    <property type="match status" value="1"/>
</dbReference>
<dbReference type="PANTHER" id="PTHR36842">
    <property type="entry name" value="PROTEIN TOLB HOMOLOG"/>
    <property type="match status" value="1"/>
</dbReference>
<sequence length="969" mass="105343">MTWTGMTDFPPPGGEPPVTIVATEGSAMSVAVSPDGATLAIDLQGALWTLPATGGEATRISDLFDDIRQPVWSPDGSRIAYFAYREGSYHLWSVNPDGGDPQELTSGPQDDREPAWSPDGRALAFASDRAGQYDIHLLDLESRETRRLTHAPGEDRMPAWSADGRRIVFRRATAEGSRLFSLSLDSGCTTEIADAPPGAEAPVWSPDGRLCLVHRDGADSALMIGGKPVSRGEDTFPFRCSWTADGESLFHVADGRIRQRAKDGTLIRIVEMRAAMQVIRPHYPRRLRDWDSPEPRRAVGILHPAISPDGRQIAFVALGDLHLVPVSGGVPRNLTRDSALVADPAWSPDGRQLAYSSDLGGGLPQLWIRDLESGKARQVTGMATQPLCAAWSPDGTRIAFVDVDGRWGAGGLCVLEIESGAITRISSSLEQPGGPTWSPDGRFLAIALSRPFSDSFREGANQVHVFPADGSGPGAWRIRDPHLSIDVRGGGGPAWSPDGTMMAAIQEGLLKVWPVARDGTPLAPPRSVTSEVAHFPSWAGDSRTILFQAADRLATIDILTGERREVPLELEYRIANPEGRVILHVGGLIDCVRDATQKDKDIVIEGHRIVEIRDHDPARHAPGDRIVEAPHLTAIPGLIDHHVHVQRDFGADQYRAWLAYGVTTVRDTGNQVYYGAEDREAAEAGTRLSPRIYSTGPLLEWRRVFYKMGMAISSLAHLDRELDRAGKLRHDLIKSYVRMPDIAQRRMVEAAHRMGIPVATHEIYPAAFTGVDNTEHMGASSRRGYSPKHGPTGIAYDDVIQLFAASGRAATPTNLCVLPAYLERNPDYRDDPRLALYPAWAQDSVLVGDEEEEGFRFMVPDTLRSIKAMHDAGVPIAAGTDTAIAINLHSEIASYVDAGLTPFEALQAATVTPARQLCLDAGTLEAGRLADIVLVEGDPRLRIDDTFKVRTVVLNGQVHDLEALIAPRG</sequence>
<reference evidence="4 5" key="1">
    <citation type="submission" date="2019-12" db="EMBL/GenBank/DDBJ databases">
        <authorList>
            <person name="Li M."/>
        </authorList>
    </citation>
    <scope>NUCLEOTIDE SEQUENCE [LARGE SCALE GENOMIC DNA]</scope>
    <source>
        <strain evidence="4 5">GBMRC 2024</strain>
    </source>
</reference>